<dbReference type="eggNOG" id="COG0730">
    <property type="taxonomic scope" value="Bacteria"/>
</dbReference>
<evidence type="ECO:0000256" key="1">
    <source>
        <dbReference type="ARBA" id="ARBA00004651"/>
    </source>
</evidence>
<keyword evidence="7 8" id="KW-0472">Membrane</keyword>
<keyword evidence="6 8" id="KW-1133">Transmembrane helix</keyword>
<dbReference type="Pfam" id="PF01925">
    <property type="entry name" value="TauE"/>
    <property type="match status" value="1"/>
</dbReference>
<feature type="transmembrane region" description="Helical" evidence="8">
    <location>
        <begin position="196"/>
        <end position="216"/>
    </location>
</feature>
<dbReference type="AlphaFoldDB" id="A0A084IK93"/>
<evidence type="ECO:0000313" key="10">
    <source>
        <dbReference type="Proteomes" id="UP000028302"/>
    </source>
</evidence>
<dbReference type="InterPro" id="IPR052017">
    <property type="entry name" value="TSUP"/>
</dbReference>
<evidence type="ECO:0000256" key="3">
    <source>
        <dbReference type="ARBA" id="ARBA00022448"/>
    </source>
</evidence>
<sequence length="255" mass="26548">MDAGDGQHGSMLLIAGLTLAALVTAVLSAMAGMGGGMILIGLLYAVGLAPALALPLHAGVQLTSNGSRAMAYAPYIRWRALGLFLVGAVPVPFLVAPWVASANPDVLRLIMAVFIALGIWPVWARYLRLHGRAGLLVAGLIAGVMGPLVGGVGVLVAPFFLRDDWRKNNIIATMAVGQMCAHAVKIVAFSINGFNVFARLDLLVPMALAAIAGTLIGRRLGGVLSERVFRIVFRSILLALVAKLAWDGLAGLGVI</sequence>
<dbReference type="InterPro" id="IPR002781">
    <property type="entry name" value="TM_pro_TauE-like"/>
</dbReference>
<keyword evidence="10" id="KW-1185">Reference proteome</keyword>
<proteinExistence type="inferred from homology"/>
<reference evidence="9 10" key="1">
    <citation type="submission" date="2013-03" db="EMBL/GenBank/DDBJ databases">
        <title>Salinisphaera hydrothermalis C41B8 Genome Sequencing.</title>
        <authorList>
            <person name="Li C."/>
            <person name="Lai Q."/>
            <person name="Shao Z."/>
        </authorList>
    </citation>
    <scope>NUCLEOTIDE SEQUENCE [LARGE SCALE GENOMIC DNA]</scope>
    <source>
        <strain evidence="9 10">C41B8</strain>
    </source>
</reference>
<feature type="transmembrane region" description="Helical" evidence="8">
    <location>
        <begin position="228"/>
        <end position="246"/>
    </location>
</feature>
<protein>
    <recommendedName>
        <fullName evidence="8">Probable membrane transporter protein</fullName>
    </recommendedName>
</protein>
<evidence type="ECO:0000256" key="5">
    <source>
        <dbReference type="ARBA" id="ARBA00022692"/>
    </source>
</evidence>
<feature type="transmembrane region" description="Helical" evidence="8">
    <location>
        <begin position="12"/>
        <end position="31"/>
    </location>
</feature>
<keyword evidence="5 8" id="KW-0812">Transmembrane</keyword>
<comment type="similarity">
    <text evidence="2 8">Belongs to the 4-toluene sulfonate uptake permease (TSUP) (TC 2.A.102) family.</text>
</comment>
<dbReference type="OrthoDB" id="7061600at2"/>
<comment type="caution">
    <text evidence="9">The sequence shown here is derived from an EMBL/GenBank/DDBJ whole genome shotgun (WGS) entry which is preliminary data.</text>
</comment>
<keyword evidence="3" id="KW-0813">Transport</keyword>
<dbReference type="EMBL" id="APNK01000017">
    <property type="protein sequence ID" value="KEZ77127.1"/>
    <property type="molecule type" value="Genomic_DNA"/>
</dbReference>
<name>A0A084IK93_SALHC</name>
<comment type="subcellular location">
    <subcellularLocation>
        <location evidence="1 8">Cell membrane</location>
        <topology evidence="1 8">Multi-pass membrane protein</topology>
    </subcellularLocation>
</comment>
<evidence type="ECO:0000256" key="6">
    <source>
        <dbReference type="ARBA" id="ARBA00022989"/>
    </source>
</evidence>
<feature type="transmembrane region" description="Helical" evidence="8">
    <location>
        <begin position="135"/>
        <end position="161"/>
    </location>
</feature>
<feature type="transmembrane region" description="Helical" evidence="8">
    <location>
        <begin position="106"/>
        <end position="123"/>
    </location>
</feature>
<accession>A0A084IK93</accession>
<feature type="transmembrane region" description="Helical" evidence="8">
    <location>
        <begin position="81"/>
        <end position="100"/>
    </location>
</feature>
<evidence type="ECO:0000256" key="2">
    <source>
        <dbReference type="ARBA" id="ARBA00009142"/>
    </source>
</evidence>
<evidence type="ECO:0000256" key="7">
    <source>
        <dbReference type="ARBA" id="ARBA00023136"/>
    </source>
</evidence>
<organism evidence="9 10">
    <name type="scientific">Salinisphaera hydrothermalis (strain C41B8)</name>
    <dbReference type="NCBI Taxonomy" id="1304275"/>
    <lineage>
        <taxon>Bacteria</taxon>
        <taxon>Pseudomonadati</taxon>
        <taxon>Pseudomonadota</taxon>
        <taxon>Gammaproteobacteria</taxon>
        <taxon>Salinisphaerales</taxon>
        <taxon>Salinisphaeraceae</taxon>
        <taxon>Salinisphaera</taxon>
    </lineage>
</organism>
<dbReference type="RefSeq" id="WP_051883449.1">
    <property type="nucleotide sequence ID" value="NZ_APNK01000017.1"/>
</dbReference>
<gene>
    <name evidence="9" type="ORF">C41B8_11773</name>
</gene>
<evidence type="ECO:0000256" key="8">
    <source>
        <dbReference type="RuleBase" id="RU363041"/>
    </source>
</evidence>
<dbReference type="PANTHER" id="PTHR30269:SF37">
    <property type="entry name" value="MEMBRANE TRANSPORTER PROTEIN"/>
    <property type="match status" value="1"/>
</dbReference>
<keyword evidence="4 8" id="KW-1003">Cell membrane</keyword>
<feature type="transmembrane region" description="Helical" evidence="8">
    <location>
        <begin position="37"/>
        <end position="60"/>
    </location>
</feature>
<dbReference type="STRING" id="1304275.C41B8_11773"/>
<evidence type="ECO:0000313" key="9">
    <source>
        <dbReference type="EMBL" id="KEZ77127.1"/>
    </source>
</evidence>
<dbReference type="PANTHER" id="PTHR30269">
    <property type="entry name" value="TRANSMEMBRANE PROTEIN YFCA"/>
    <property type="match status" value="1"/>
</dbReference>
<dbReference type="Proteomes" id="UP000028302">
    <property type="component" value="Unassembled WGS sequence"/>
</dbReference>
<evidence type="ECO:0000256" key="4">
    <source>
        <dbReference type="ARBA" id="ARBA00022475"/>
    </source>
</evidence>
<dbReference type="GO" id="GO:0005886">
    <property type="term" value="C:plasma membrane"/>
    <property type="evidence" value="ECO:0007669"/>
    <property type="project" value="UniProtKB-SubCell"/>
</dbReference>